<evidence type="ECO:0000256" key="2">
    <source>
        <dbReference type="SAM" id="SignalP"/>
    </source>
</evidence>
<reference evidence="3 4" key="1">
    <citation type="submission" date="2019-05" db="EMBL/GenBank/DDBJ databases">
        <title>Draft genome sequence of Actinomadura geliboluensis A8036.</title>
        <authorList>
            <person name="Saricaoglu S."/>
            <person name="Isik K."/>
        </authorList>
    </citation>
    <scope>NUCLEOTIDE SEQUENCE [LARGE SCALE GENOMIC DNA]</scope>
    <source>
        <strain evidence="3 4">A8036</strain>
    </source>
</reference>
<evidence type="ECO:0000313" key="3">
    <source>
        <dbReference type="EMBL" id="TMR41569.1"/>
    </source>
</evidence>
<feature type="region of interest" description="Disordered" evidence="1">
    <location>
        <begin position="235"/>
        <end position="281"/>
    </location>
</feature>
<accession>A0A5S4H9A9</accession>
<comment type="caution">
    <text evidence="3">The sequence shown here is derived from an EMBL/GenBank/DDBJ whole genome shotgun (WGS) entry which is preliminary data.</text>
</comment>
<dbReference type="EMBL" id="VCKZ01000019">
    <property type="protein sequence ID" value="TMR41569.1"/>
    <property type="molecule type" value="Genomic_DNA"/>
</dbReference>
<dbReference type="OrthoDB" id="3477410at2"/>
<dbReference type="RefSeq" id="WP_138634794.1">
    <property type="nucleotide sequence ID" value="NZ_JASWDG010000036.1"/>
</dbReference>
<keyword evidence="2" id="KW-0732">Signal</keyword>
<dbReference type="Proteomes" id="UP000305238">
    <property type="component" value="Unassembled WGS sequence"/>
</dbReference>
<feature type="chain" id="PRO_5024398822" description="ATP-binding protein" evidence="2">
    <location>
        <begin position="31"/>
        <end position="281"/>
    </location>
</feature>
<keyword evidence="4" id="KW-1185">Reference proteome</keyword>
<sequence length="281" mass="27146">MNRSARGLLGAAVVAPFAAVLAVASAPANAAHTPAGDVPGPSTELLYDTAAAAHPISGAVPDPVLRTGGQTAERATGAVDDALRGAPGATGIAPVSARRTAAVPAPPDSGVADGGELLKKLGDTVGQGALGDLPGARAAAPGARRTGAPVSMPADGLQEVLPANVANVPATLAAAKAVGVPVGTMLFPPRERRATPVPADDVLGQTNGAVNDAGVKLDQTQEGLGNVVDVLKAKGATERRADGPGPRPAAGPLEGGPLENGPLAGPLSMLSTTGLGVPGLG</sequence>
<evidence type="ECO:0000313" key="4">
    <source>
        <dbReference type="Proteomes" id="UP000305238"/>
    </source>
</evidence>
<gene>
    <name evidence="3" type="ORF">ETD96_05055</name>
</gene>
<organism evidence="3 4">
    <name type="scientific">Actinomadura geliboluensis</name>
    <dbReference type="NCBI Taxonomy" id="882440"/>
    <lineage>
        <taxon>Bacteria</taxon>
        <taxon>Bacillati</taxon>
        <taxon>Actinomycetota</taxon>
        <taxon>Actinomycetes</taxon>
        <taxon>Streptosporangiales</taxon>
        <taxon>Thermomonosporaceae</taxon>
        <taxon>Actinomadura</taxon>
    </lineage>
</organism>
<name>A0A5S4H9A9_9ACTN</name>
<feature type="compositionally biased region" description="Low complexity" evidence="1">
    <location>
        <begin position="248"/>
        <end position="267"/>
    </location>
</feature>
<feature type="signal peptide" evidence="2">
    <location>
        <begin position="1"/>
        <end position="30"/>
    </location>
</feature>
<evidence type="ECO:0008006" key="5">
    <source>
        <dbReference type="Google" id="ProtNLM"/>
    </source>
</evidence>
<dbReference type="AlphaFoldDB" id="A0A5S4H9A9"/>
<proteinExistence type="predicted"/>
<protein>
    <recommendedName>
        <fullName evidence="5">ATP-binding protein</fullName>
    </recommendedName>
</protein>
<dbReference type="InterPro" id="IPR006311">
    <property type="entry name" value="TAT_signal"/>
</dbReference>
<dbReference type="PROSITE" id="PS51318">
    <property type="entry name" value="TAT"/>
    <property type="match status" value="1"/>
</dbReference>
<evidence type="ECO:0000256" key="1">
    <source>
        <dbReference type="SAM" id="MobiDB-lite"/>
    </source>
</evidence>